<dbReference type="RefSeq" id="XP_018984469.1">
    <property type="nucleotide sequence ID" value="XM_019129220.1"/>
</dbReference>
<organism evidence="1 2">
    <name type="scientific">Babjeviella inositovora NRRL Y-12698</name>
    <dbReference type="NCBI Taxonomy" id="984486"/>
    <lineage>
        <taxon>Eukaryota</taxon>
        <taxon>Fungi</taxon>
        <taxon>Dikarya</taxon>
        <taxon>Ascomycota</taxon>
        <taxon>Saccharomycotina</taxon>
        <taxon>Pichiomycetes</taxon>
        <taxon>Serinales incertae sedis</taxon>
        <taxon>Babjeviella</taxon>
    </lineage>
</organism>
<reference evidence="2" key="1">
    <citation type="submission" date="2016-05" db="EMBL/GenBank/DDBJ databases">
        <title>Comparative genomics of biotechnologically important yeasts.</title>
        <authorList>
            <consortium name="DOE Joint Genome Institute"/>
            <person name="Riley R."/>
            <person name="Haridas S."/>
            <person name="Wolfe K.H."/>
            <person name="Lopes M.R."/>
            <person name="Hittinger C.T."/>
            <person name="Goker M."/>
            <person name="Salamov A."/>
            <person name="Wisecaver J."/>
            <person name="Long T.M."/>
            <person name="Aerts A.L."/>
            <person name="Barry K."/>
            <person name="Choi C."/>
            <person name="Clum A."/>
            <person name="Coughlan A.Y."/>
            <person name="Deshpande S."/>
            <person name="Douglass A.P."/>
            <person name="Hanson S.J."/>
            <person name="Klenk H.-P."/>
            <person name="Labutti K."/>
            <person name="Lapidus A."/>
            <person name="Lindquist E."/>
            <person name="Lipzen A."/>
            <person name="Meier-Kolthoff J.P."/>
            <person name="Ohm R.A."/>
            <person name="Otillar R.P."/>
            <person name="Pangilinan J."/>
            <person name="Peng Y."/>
            <person name="Rokas A."/>
            <person name="Rosa C.A."/>
            <person name="Scheuner C."/>
            <person name="Sibirny A.A."/>
            <person name="Slot J.C."/>
            <person name="Stielow J.B."/>
            <person name="Sun H."/>
            <person name="Kurtzman C.P."/>
            <person name="Blackwell M."/>
            <person name="Grigoriev I.V."/>
            <person name="Jeffries T.W."/>
        </authorList>
    </citation>
    <scope>NUCLEOTIDE SEQUENCE [LARGE SCALE GENOMIC DNA]</scope>
    <source>
        <strain evidence="2">NRRL Y-12698</strain>
    </source>
</reference>
<evidence type="ECO:0000313" key="1">
    <source>
        <dbReference type="EMBL" id="ODQ79141.1"/>
    </source>
</evidence>
<evidence type="ECO:0000313" key="2">
    <source>
        <dbReference type="Proteomes" id="UP000094336"/>
    </source>
</evidence>
<proteinExistence type="predicted"/>
<keyword evidence="2" id="KW-1185">Reference proteome</keyword>
<protein>
    <submittedName>
        <fullName evidence="1">Uncharacterized protein</fullName>
    </submittedName>
</protein>
<dbReference type="AlphaFoldDB" id="A0A1E3QN91"/>
<dbReference type="GeneID" id="30147073"/>
<gene>
    <name evidence="1" type="ORF">BABINDRAFT_162200</name>
</gene>
<sequence>MIYSNSVYPEAGEVWWVPHHVIPHRIPQDSLLQGFRSHWQMLYPSFVRLICVIQIPQRK</sequence>
<dbReference type="Proteomes" id="UP000094336">
    <property type="component" value="Unassembled WGS sequence"/>
</dbReference>
<dbReference type="EMBL" id="KV454433">
    <property type="protein sequence ID" value="ODQ79141.1"/>
    <property type="molecule type" value="Genomic_DNA"/>
</dbReference>
<name>A0A1E3QN91_9ASCO</name>
<accession>A0A1E3QN91</accession>